<proteinExistence type="predicted"/>
<dbReference type="AlphaFoldDB" id="A0A653C2G2"/>
<gene>
    <name evidence="1" type="ORF">CALMAC_LOCUS5599</name>
</gene>
<organism evidence="1 2">
    <name type="scientific">Callosobruchus maculatus</name>
    <name type="common">Southern cowpea weevil</name>
    <name type="synonym">Pulse bruchid</name>
    <dbReference type="NCBI Taxonomy" id="64391"/>
    <lineage>
        <taxon>Eukaryota</taxon>
        <taxon>Metazoa</taxon>
        <taxon>Ecdysozoa</taxon>
        <taxon>Arthropoda</taxon>
        <taxon>Hexapoda</taxon>
        <taxon>Insecta</taxon>
        <taxon>Pterygota</taxon>
        <taxon>Neoptera</taxon>
        <taxon>Endopterygota</taxon>
        <taxon>Coleoptera</taxon>
        <taxon>Polyphaga</taxon>
        <taxon>Cucujiformia</taxon>
        <taxon>Chrysomeloidea</taxon>
        <taxon>Chrysomelidae</taxon>
        <taxon>Bruchinae</taxon>
        <taxon>Bruchini</taxon>
        <taxon>Callosobruchus</taxon>
    </lineage>
</organism>
<dbReference type="Proteomes" id="UP000410492">
    <property type="component" value="Unassembled WGS sequence"/>
</dbReference>
<evidence type="ECO:0000313" key="1">
    <source>
        <dbReference type="EMBL" id="VEN41945.1"/>
    </source>
</evidence>
<keyword evidence="2" id="KW-1185">Reference proteome</keyword>
<protein>
    <submittedName>
        <fullName evidence="1">Uncharacterized protein</fullName>
    </submittedName>
</protein>
<sequence>MRYNSLRTIHFPLETTSLYLRNAECNVPLNPSVSL</sequence>
<reference evidence="1 2" key="1">
    <citation type="submission" date="2019-01" db="EMBL/GenBank/DDBJ databases">
        <authorList>
            <person name="Sayadi A."/>
        </authorList>
    </citation>
    <scope>NUCLEOTIDE SEQUENCE [LARGE SCALE GENOMIC DNA]</scope>
</reference>
<evidence type="ECO:0000313" key="2">
    <source>
        <dbReference type="Proteomes" id="UP000410492"/>
    </source>
</evidence>
<dbReference type="EMBL" id="CAACVG010006813">
    <property type="protein sequence ID" value="VEN41945.1"/>
    <property type="molecule type" value="Genomic_DNA"/>
</dbReference>
<name>A0A653C2G2_CALMS</name>
<accession>A0A653C2G2</accession>